<dbReference type="PANTHER" id="PTHR16127">
    <property type="entry name" value="TAXILIN"/>
    <property type="match status" value="1"/>
</dbReference>
<evidence type="ECO:0000313" key="4">
    <source>
        <dbReference type="Proteomes" id="UP000010556"/>
    </source>
</evidence>
<reference evidence="4" key="1">
    <citation type="journal article" date="2013" name="Science">
        <title>Comparative analysis of bat genomes provides insight into the evolution of flight and immunity.</title>
        <authorList>
            <person name="Zhang G."/>
            <person name="Cowled C."/>
            <person name="Shi Z."/>
            <person name="Huang Z."/>
            <person name="Bishop-Lilly K.A."/>
            <person name="Fang X."/>
            <person name="Wynne J.W."/>
            <person name="Xiong Z."/>
            <person name="Baker M.L."/>
            <person name="Zhao W."/>
            <person name="Tachedjian M."/>
            <person name="Zhu Y."/>
            <person name="Zhou P."/>
            <person name="Jiang X."/>
            <person name="Ng J."/>
            <person name="Yang L."/>
            <person name="Wu L."/>
            <person name="Xiao J."/>
            <person name="Feng Y."/>
            <person name="Chen Y."/>
            <person name="Sun X."/>
            <person name="Zhang Y."/>
            <person name="Marsh G.A."/>
            <person name="Crameri G."/>
            <person name="Broder C.C."/>
            <person name="Frey K.G."/>
            <person name="Wang L.F."/>
            <person name="Wang J."/>
        </authorList>
    </citation>
    <scope>NUCLEOTIDE SEQUENCE [LARGE SCALE GENOMIC DNA]</scope>
</reference>
<dbReference type="Proteomes" id="UP000010556">
    <property type="component" value="Unassembled WGS sequence"/>
</dbReference>
<protein>
    <submittedName>
        <fullName evidence="3">Gamma-taxilin</fullName>
    </submittedName>
</protein>
<comment type="similarity">
    <text evidence="1">Belongs to the taxilin family.</text>
</comment>
<evidence type="ECO:0000256" key="2">
    <source>
        <dbReference type="SAM" id="MobiDB-lite"/>
    </source>
</evidence>
<dbReference type="AlphaFoldDB" id="L5MIE9"/>
<proteinExistence type="inferred from homology"/>
<sequence>MEESRICRPGVKADMLCNSQSNDILQHHDSNCGGTGNKHSLEEDEGSDFITKNRNLVSRAYCMQESREKPPGPKSGTESSDSQQGSECNRNKERPLGKEVLLLMQALNTLSTPEEKLAALCKKYADLVSIREQGPCKICQNAHLLDKLLVYNFDIALNVNYILLQN</sequence>
<name>L5MIE9_MYODS</name>
<dbReference type="EMBL" id="KB099565">
    <property type="protein sequence ID" value="ELK38077.1"/>
    <property type="molecule type" value="Genomic_DNA"/>
</dbReference>
<gene>
    <name evidence="3" type="ORF">MDA_GLEAN10001210</name>
</gene>
<feature type="region of interest" description="Disordered" evidence="2">
    <location>
        <begin position="61"/>
        <end position="92"/>
    </location>
</feature>
<dbReference type="GO" id="GO:0019905">
    <property type="term" value="F:syntaxin binding"/>
    <property type="evidence" value="ECO:0007669"/>
    <property type="project" value="InterPro"/>
</dbReference>
<feature type="compositionally biased region" description="Polar residues" evidence="2">
    <location>
        <begin position="76"/>
        <end position="88"/>
    </location>
</feature>
<dbReference type="InterPro" id="IPR026183">
    <property type="entry name" value="Taxilin_fam"/>
</dbReference>
<accession>L5MIE9</accession>
<evidence type="ECO:0000313" key="3">
    <source>
        <dbReference type="EMBL" id="ELK38077.1"/>
    </source>
</evidence>
<evidence type="ECO:0000256" key="1">
    <source>
        <dbReference type="ARBA" id="ARBA00009550"/>
    </source>
</evidence>
<dbReference type="PANTHER" id="PTHR16127:SF14">
    <property type="entry name" value="GAMMA-TAXILIN"/>
    <property type="match status" value="1"/>
</dbReference>
<keyword evidence="4" id="KW-1185">Reference proteome</keyword>
<feature type="region of interest" description="Disordered" evidence="2">
    <location>
        <begin position="28"/>
        <end position="49"/>
    </location>
</feature>
<organism evidence="3 4">
    <name type="scientific">Myotis davidii</name>
    <name type="common">David's myotis</name>
    <dbReference type="NCBI Taxonomy" id="225400"/>
    <lineage>
        <taxon>Eukaryota</taxon>
        <taxon>Metazoa</taxon>
        <taxon>Chordata</taxon>
        <taxon>Craniata</taxon>
        <taxon>Vertebrata</taxon>
        <taxon>Euteleostomi</taxon>
        <taxon>Mammalia</taxon>
        <taxon>Eutheria</taxon>
        <taxon>Laurasiatheria</taxon>
        <taxon>Chiroptera</taxon>
        <taxon>Yangochiroptera</taxon>
        <taxon>Vespertilionidae</taxon>
        <taxon>Myotis</taxon>
    </lineage>
</organism>
<dbReference type="GO" id="GO:0051726">
    <property type="term" value="P:regulation of cell cycle"/>
    <property type="evidence" value="ECO:0007669"/>
    <property type="project" value="TreeGrafter"/>
</dbReference>